<evidence type="ECO:0000256" key="2">
    <source>
        <dbReference type="ARBA" id="ARBA00022989"/>
    </source>
</evidence>
<evidence type="ECO:0000256" key="3">
    <source>
        <dbReference type="ARBA" id="ARBA00023136"/>
    </source>
</evidence>
<dbReference type="EMBL" id="QVEP01000011">
    <property type="protein sequence ID" value="RGB80431.1"/>
    <property type="molecule type" value="Genomic_DNA"/>
</dbReference>
<dbReference type="GO" id="GO:0030255">
    <property type="term" value="P:protein secretion by the type IV secretion system"/>
    <property type="evidence" value="ECO:0007669"/>
    <property type="project" value="InterPro"/>
</dbReference>
<reference evidence="5 6" key="1">
    <citation type="submission" date="2018-08" db="EMBL/GenBank/DDBJ databases">
        <title>A genome reference for cultivated species of the human gut microbiota.</title>
        <authorList>
            <person name="Zou Y."/>
            <person name="Xue W."/>
            <person name="Luo G."/>
        </authorList>
    </citation>
    <scope>NUCLEOTIDE SEQUENCE [LARGE SCALE GENOMIC DNA]</scope>
    <source>
        <strain evidence="5 6">AF45-17</strain>
    </source>
</reference>
<keyword evidence="2 4" id="KW-1133">Transmembrane helix</keyword>
<feature type="transmembrane region" description="Helical" evidence="4">
    <location>
        <begin position="84"/>
        <end position="108"/>
    </location>
</feature>
<feature type="transmembrane region" description="Helical" evidence="4">
    <location>
        <begin position="120"/>
        <end position="137"/>
    </location>
</feature>
<organism evidence="5 6">
    <name type="scientific">Coprococcus catus</name>
    <dbReference type="NCBI Taxonomy" id="116085"/>
    <lineage>
        <taxon>Bacteria</taxon>
        <taxon>Bacillati</taxon>
        <taxon>Bacillota</taxon>
        <taxon>Clostridia</taxon>
        <taxon>Lachnospirales</taxon>
        <taxon>Lachnospiraceae</taxon>
        <taxon>Coprococcus</taxon>
    </lineage>
</organism>
<proteinExistence type="predicted"/>
<comment type="caution">
    <text evidence="5">The sequence shown here is derived from an EMBL/GenBank/DDBJ whole genome shotgun (WGS) entry which is preliminary data.</text>
</comment>
<gene>
    <name evidence="5" type="ORF">DW070_06535</name>
</gene>
<dbReference type="Pfam" id="PF04610">
    <property type="entry name" value="TrbL"/>
    <property type="match status" value="1"/>
</dbReference>
<evidence type="ECO:0000313" key="6">
    <source>
        <dbReference type="Proteomes" id="UP000260773"/>
    </source>
</evidence>
<dbReference type="Proteomes" id="UP000260773">
    <property type="component" value="Unassembled WGS sequence"/>
</dbReference>
<evidence type="ECO:0000256" key="4">
    <source>
        <dbReference type="SAM" id="Phobius"/>
    </source>
</evidence>
<accession>A0A3E2TPL9</accession>
<keyword evidence="1 4" id="KW-0812">Transmembrane</keyword>
<evidence type="ECO:0000256" key="1">
    <source>
        <dbReference type="ARBA" id="ARBA00022692"/>
    </source>
</evidence>
<name>A0A3E2TPL9_9FIRM</name>
<feature type="transmembrane region" description="Helical" evidence="4">
    <location>
        <begin position="149"/>
        <end position="167"/>
    </location>
</feature>
<sequence>MLMQLIKISQRIDATSTLPAVKDIVFLVVTYCILSYFIDNALDLVSAIYGIFNDLVGNVSDKLQSKNWYEPGIEMTKDDAADATLGGCFLLSIFGLISWAVGLVFYAISMVVALGRSVQLYVYAAFSPIPISLLGFEETKQIGIGYLKNFAAAALAGVVMVLILYLYPHLVTALAVSGGLGKAEMLGLAQGVETFDSFGVIIKTIAVLITTMMGLVKSGSWAKEILGA</sequence>
<evidence type="ECO:0008006" key="7">
    <source>
        <dbReference type="Google" id="ProtNLM"/>
    </source>
</evidence>
<evidence type="ECO:0000313" key="5">
    <source>
        <dbReference type="EMBL" id="RGB80431.1"/>
    </source>
</evidence>
<feature type="transmembrane region" description="Helical" evidence="4">
    <location>
        <begin position="198"/>
        <end position="216"/>
    </location>
</feature>
<dbReference type="AlphaFoldDB" id="A0A3E2TPL9"/>
<dbReference type="InterPro" id="IPR007688">
    <property type="entry name" value="Conjugal_tfr_TrbL/VirB6"/>
</dbReference>
<keyword evidence="3 4" id="KW-0472">Membrane</keyword>
<protein>
    <recommendedName>
        <fullName evidence="7">TrbL/VirB6 plasmid conjugal transfer protein</fullName>
    </recommendedName>
</protein>